<dbReference type="InterPro" id="IPR009057">
    <property type="entry name" value="Homeodomain-like_sf"/>
</dbReference>
<dbReference type="Proteomes" id="UP000230759">
    <property type="component" value="Unassembled WGS sequence"/>
</dbReference>
<gene>
    <name evidence="2" type="ORF">COX04_01240</name>
</gene>
<dbReference type="AlphaFoldDB" id="A0A2H0BJD6"/>
<sequence length="287" mass="34012">MEVLNATKITMAWELFEAGVPKRHIAKKLGVHWETVGIWIQGIRDNGLLEFLEIYLNAKKGPRTKRQVDPILKRWVWEIREREMDCCGQKIRYFLDKEHNVQLSVPKIYEILAEKYQIKSKWKKNQIRGLVPKASKAHEVIQMDTVDFGEVFAFTGIDIFTREADVIMFPSLTSHDGLIYLETSMRRRFGGHSDLIQTDGGPEFKDEFKANVLRFTDRHRVARPYKKNEQSYIESFNRSLRKECLGWIKYKQNQVDYLNNIVVNYLERYHYHRPHISLGMRPPLERI</sequence>
<dbReference type="InterPro" id="IPR036397">
    <property type="entry name" value="RNaseH_sf"/>
</dbReference>
<dbReference type="GO" id="GO:0015074">
    <property type="term" value="P:DNA integration"/>
    <property type="evidence" value="ECO:0007669"/>
    <property type="project" value="InterPro"/>
</dbReference>
<dbReference type="Pfam" id="PF13683">
    <property type="entry name" value="rve_3"/>
    <property type="match status" value="1"/>
</dbReference>
<dbReference type="Gene3D" id="3.30.420.10">
    <property type="entry name" value="Ribonuclease H-like superfamily/Ribonuclease H"/>
    <property type="match status" value="1"/>
</dbReference>
<dbReference type="SUPFAM" id="SSF53098">
    <property type="entry name" value="Ribonuclease H-like"/>
    <property type="match status" value="1"/>
</dbReference>
<dbReference type="InterPro" id="IPR001584">
    <property type="entry name" value="Integrase_cat-core"/>
</dbReference>
<name>A0A2H0BJD6_9BACT</name>
<evidence type="ECO:0000313" key="3">
    <source>
        <dbReference type="Proteomes" id="UP000230759"/>
    </source>
</evidence>
<dbReference type="EMBL" id="PCSV01000032">
    <property type="protein sequence ID" value="PIP57120.1"/>
    <property type="molecule type" value="Genomic_DNA"/>
</dbReference>
<dbReference type="InterPro" id="IPR012337">
    <property type="entry name" value="RNaseH-like_sf"/>
</dbReference>
<protein>
    <recommendedName>
        <fullName evidence="1">Integrase catalytic domain-containing protein</fullName>
    </recommendedName>
</protein>
<dbReference type="GO" id="GO:0003676">
    <property type="term" value="F:nucleic acid binding"/>
    <property type="evidence" value="ECO:0007669"/>
    <property type="project" value="InterPro"/>
</dbReference>
<accession>A0A2H0BJD6</accession>
<evidence type="ECO:0000259" key="1">
    <source>
        <dbReference type="PROSITE" id="PS50994"/>
    </source>
</evidence>
<dbReference type="SUPFAM" id="SSF46689">
    <property type="entry name" value="Homeodomain-like"/>
    <property type="match status" value="1"/>
</dbReference>
<reference evidence="2 3" key="1">
    <citation type="submission" date="2017-09" db="EMBL/GenBank/DDBJ databases">
        <title>Depth-based differentiation of microbial function through sediment-hosted aquifers and enrichment of novel symbionts in the deep terrestrial subsurface.</title>
        <authorList>
            <person name="Probst A.J."/>
            <person name="Ladd B."/>
            <person name="Jarett J.K."/>
            <person name="Geller-Mcgrath D.E."/>
            <person name="Sieber C.M."/>
            <person name="Emerson J.B."/>
            <person name="Anantharaman K."/>
            <person name="Thomas B.C."/>
            <person name="Malmstrom R."/>
            <person name="Stieglmeier M."/>
            <person name="Klingl A."/>
            <person name="Woyke T."/>
            <person name="Ryan C.M."/>
            <person name="Banfield J.F."/>
        </authorList>
    </citation>
    <scope>NUCLEOTIDE SEQUENCE [LARGE SCALE GENOMIC DNA]</scope>
    <source>
        <strain evidence="2">CG22_combo_CG10-13_8_21_14_all_45_10</strain>
    </source>
</reference>
<organism evidence="2 3">
    <name type="scientific">Candidatus Woesebacteria bacterium CG22_combo_CG10-13_8_21_14_all_45_10</name>
    <dbReference type="NCBI Taxonomy" id="1975060"/>
    <lineage>
        <taxon>Bacteria</taxon>
        <taxon>Candidatus Woeseibacteriota</taxon>
    </lineage>
</organism>
<dbReference type="PROSITE" id="PS50994">
    <property type="entry name" value="INTEGRASE"/>
    <property type="match status" value="1"/>
</dbReference>
<proteinExistence type="predicted"/>
<feature type="domain" description="Integrase catalytic" evidence="1">
    <location>
        <begin position="128"/>
        <end position="287"/>
    </location>
</feature>
<evidence type="ECO:0000313" key="2">
    <source>
        <dbReference type="EMBL" id="PIP57120.1"/>
    </source>
</evidence>
<comment type="caution">
    <text evidence="2">The sequence shown here is derived from an EMBL/GenBank/DDBJ whole genome shotgun (WGS) entry which is preliminary data.</text>
</comment>